<evidence type="ECO:0000256" key="1">
    <source>
        <dbReference type="ARBA" id="ARBA00004141"/>
    </source>
</evidence>
<evidence type="ECO:0000256" key="2">
    <source>
        <dbReference type="ARBA" id="ARBA00007362"/>
    </source>
</evidence>
<dbReference type="STRING" id="270351.Maq22A_c14830"/>
<sequence length="299" mass="31330">MRSRRIDSAATRSFLMLASCGSVFAAKIMFSKAALDAGADPFQIGVLSNLVAGSLLYLWLVAQGDSISFERRCMTLYVALGIVSVGLPTVLSFFVVDRVGPAYTATVYSLSPLLTMGFAAGLGIERMTLRRSCGIGLGFAGMVVLVQQQSASIDLAQTTWVAVGLLIPASAALGNIIRSAFWPKGASALAFACATLLTSSLVMIILSPVLSSPGRWRFDDPTIAAWLASFALVSALSSVLNFRLQCVAGPVVFSQIGYWGTGFGVVFAAVLFGDALTGLSLIGLAAIIVGGILARRQDR</sequence>
<feature type="transmembrane region" description="Helical" evidence="6">
    <location>
        <begin position="223"/>
        <end position="244"/>
    </location>
</feature>
<proteinExistence type="inferred from homology"/>
<dbReference type="InterPro" id="IPR050638">
    <property type="entry name" value="AA-Vitamin_Transporters"/>
</dbReference>
<feature type="transmembrane region" description="Helical" evidence="6">
    <location>
        <begin position="278"/>
        <end position="294"/>
    </location>
</feature>
<evidence type="ECO:0000256" key="4">
    <source>
        <dbReference type="ARBA" id="ARBA00022989"/>
    </source>
</evidence>
<gene>
    <name evidence="8" type="primary">rhaT</name>
    <name evidence="8" type="ORF">Maq22A_c14830</name>
</gene>
<organism evidence="8 9">
    <name type="scientific">Methylobacterium aquaticum</name>
    <dbReference type="NCBI Taxonomy" id="270351"/>
    <lineage>
        <taxon>Bacteria</taxon>
        <taxon>Pseudomonadati</taxon>
        <taxon>Pseudomonadota</taxon>
        <taxon>Alphaproteobacteria</taxon>
        <taxon>Hyphomicrobiales</taxon>
        <taxon>Methylobacteriaceae</taxon>
        <taxon>Methylobacterium</taxon>
    </lineage>
</organism>
<evidence type="ECO:0000256" key="5">
    <source>
        <dbReference type="ARBA" id="ARBA00023136"/>
    </source>
</evidence>
<keyword evidence="5 6" id="KW-0472">Membrane</keyword>
<feature type="domain" description="EamA" evidence="7">
    <location>
        <begin position="15"/>
        <end position="146"/>
    </location>
</feature>
<dbReference type="KEGG" id="maqu:Maq22A_c14830"/>
<dbReference type="InterPro" id="IPR000620">
    <property type="entry name" value="EamA_dom"/>
</dbReference>
<evidence type="ECO:0000256" key="6">
    <source>
        <dbReference type="SAM" id="Phobius"/>
    </source>
</evidence>
<protein>
    <submittedName>
        <fullName evidence="8">Permeases of the drug/metabolite transporter (DMT) superfamily</fullName>
    </submittedName>
</protein>
<feature type="transmembrane region" description="Helical" evidence="6">
    <location>
        <begin position="74"/>
        <end position="96"/>
    </location>
</feature>
<dbReference type="AlphaFoldDB" id="A0A0C6FT68"/>
<keyword evidence="4 6" id="KW-1133">Transmembrane helix</keyword>
<reference evidence="9" key="2">
    <citation type="submission" date="2015-01" db="EMBL/GenBank/DDBJ databases">
        <title>Complete genome sequence of Methylobacterium aquaticum strain 22A.</title>
        <authorList>
            <person name="Tani A."/>
            <person name="Ogura Y."/>
            <person name="Hayashi T."/>
        </authorList>
    </citation>
    <scope>NUCLEOTIDE SEQUENCE [LARGE SCALE GENOMIC DNA]</scope>
    <source>
        <strain evidence="9">MA-22A</strain>
    </source>
</reference>
<feature type="transmembrane region" description="Helical" evidence="6">
    <location>
        <begin position="41"/>
        <end position="62"/>
    </location>
</feature>
<dbReference type="OrthoDB" id="8688375at2"/>
<feature type="transmembrane region" description="Helical" evidence="6">
    <location>
        <begin position="159"/>
        <end position="177"/>
    </location>
</feature>
<evidence type="ECO:0000259" key="7">
    <source>
        <dbReference type="Pfam" id="PF00892"/>
    </source>
</evidence>
<feature type="transmembrane region" description="Helical" evidence="6">
    <location>
        <begin position="189"/>
        <end position="211"/>
    </location>
</feature>
<evidence type="ECO:0000313" key="8">
    <source>
        <dbReference type="EMBL" id="BAQ46140.1"/>
    </source>
</evidence>
<evidence type="ECO:0000313" key="9">
    <source>
        <dbReference type="Proteomes" id="UP000061432"/>
    </source>
</evidence>
<dbReference type="PATRIC" id="fig|270351.10.peg.2863"/>
<comment type="similarity">
    <text evidence="2">Belongs to the EamA transporter family.</text>
</comment>
<evidence type="ECO:0000256" key="3">
    <source>
        <dbReference type="ARBA" id="ARBA00022692"/>
    </source>
</evidence>
<keyword evidence="3 6" id="KW-0812">Transmembrane</keyword>
<feature type="transmembrane region" description="Helical" evidence="6">
    <location>
        <begin position="256"/>
        <end position="272"/>
    </location>
</feature>
<dbReference type="InterPro" id="IPR037185">
    <property type="entry name" value="EmrE-like"/>
</dbReference>
<dbReference type="SUPFAM" id="SSF103481">
    <property type="entry name" value="Multidrug resistance efflux transporter EmrE"/>
    <property type="match status" value="2"/>
</dbReference>
<dbReference type="Pfam" id="PF00892">
    <property type="entry name" value="EamA"/>
    <property type="match status" value="1"/>
</dbReference>
<accession>A0A0C6FT68</accession>
<dbReference type="GO" id="GO:0016020">
    <property type="term" value="C:membrane"/>
    <property type="evidence" value="ECO:0007669"/>
    <property type="project" value="UniProtKB-SubCell"/>
</dbReference>
<name>A0A0C6FT68_9HYPH</name>
<comment type="subcellular location">
    <subcellularLocation>
        <location evidence="1">Membrane</location>
        <topology evidence="1">Multi-pass membrane protein</topology>
    </subcellularLocation>
</comment>
<dbReference type="Proteomes" id="UP000061432">
    <property type="component" value="Chromosome"/>
</dbReference>
<feature type="transmembrane region" description="Helical" evidence="6">
    <location>
        <begin position="129"/>
        <end position="147"/>
    </location>
</feature>
<dbReference type="PANTHER" id="PTHR32322:SF2">
    <property type="entry name" value="EAMA DOMAIN-CONTAINING PROTEIN"/>
    <property type="match status" value="1"/>
</dbReference>
<dbReference type="PANTHER" id="PTHR32322">
    <property type="entry name" value="INNER MEMBRANE TRANSPORTER"/>
    <property type="match status" value="1"/>
</dbReference>
<feature type="transmembrane region" description="Helical" evidence="6">
    <location>
        <begin position="102"/>
        <end position="122"/>
    </location>
</feature>
<dbReference type="EMBL" id="AP014704">
    <property type="protein sequence ID" value="BAQ46140.1"/>
    <property type="molecule type" value="Genomic_DNA"/>
</dbReference>
<reference evidence="8 9" key="1">
    <citation type="journal article" date="2015" name="Genome Announc.">
        <title>Complete Genome Sequence of Methylobacterium aquaticum Strain 22A, Isolated from Racomitrium japonicum Moss.</title>
        <authorList>
            <person name="Tani A."/>
            <person name="Ogura Y."/>
            <person name="Hayashi T."/>
            <person name="Kimbara K."/>
        </authorList>
    </citation>
    <scope>NUCLEOTIDE SEQUENCE [LARGE SCALE GENOMIC DNA]</scope>
    <source>
        <strain evidence="8 9">MA-22A</strain>
    </source>
</reference>